<keyword evidence="2" id="KW-0539">Nucleus</keyword>
<dbReference type="Proteomes" id="UP000481858">
    <property type="component" value="Unassembled WGS sequence"/>
</dbReference>
<comment type="caution">
    <text evidence="3">The sequence shown here is derived from an EMBL/GenBank/DDBJ whole genome shotgun (WGS) entry which is preliminary data.</text>
</comment>
<dbReference type="InterPro" id="IPR050613">
    <property type="entry name" value="Sec_Metabolite_Reg"/>
</dbReference>
<dbReference type="EMBL" id="WUBL01000052">
    <property type="protein sequence ID" value="KAF2968378.1"/>
    <property type="molecule type" value="Genomic_DNA"/>
</dbReference>
<dbReference type="CDD" id="cd12148">
    <property type="entry name" value="fungal_TF_MHR"/>
    <property type="match status" value="1"/>
</dbReference>
<evidence type="ECO:0000313" key="4">
    <source>
        <dbReference type="Proteomes" id="UP000481858"/>
    </source>
</evidence>
<reference evidence="3 4" key="1">
    <citation type="submission" date="2019-12" db="EMBL/GenBank/DDBJ databases">
        <title>Draft genome sequence of the ascomycete Xylaria multiplex DSM 110363.</title>
        <authorList>
            <person name="Buettner E."/>
            <person name="Kellner H."/>
        </authorList>
    </citation>
    <scope>NUCLEOTIDE SEQUENCE [LARGE SCALE GENOMIC DNA]</scope>
    <source>
        <strain evidence="3 4">DSM 110363</strain>
    </source>
</reference>
<evidence type="ECO:0000256" key="2">
    <source>
        <dbReference type="ARBA" id="ARBA00023242"/>
    </source>
</evidence>
<dbReference type="AlphaFoldDB" id="A0A7C8IRF9"/>
<dbReference type="PANTHER" id="PTHR31001">
    <property type="entry name" value="UNCHARACTERIZED TRANSCRIPTIONAL REGULATORY PROTEIN"/>
    <property type="match status" value="1"/>
</dbReference>
<keyword evidence="4" id="KW-1185">Reference proteome</keyword>
<organism evidence="3 4">
    <name type="scientific">Xylaria multiplex</name>
    <dbReference type="NCBI Taxonomy" id="323545"/>
    <lineage>
        <taxon>Eukaryota</taxon>
        <taxon>Fungi</taxon>
        <taxon>Dikarya</taxon>
        <taxon>Ascomycota</taxon>
        <taxon>Pezizomycotina</taxon>
        <taxon>Sordariomycetes</taxon>
        <taxon>Xylariomycetidae</taxon>
        <taxon>Xylariales</taxon>
        <taxon>Xylariaceae</taxon>
        <taxon>Xylaria</taxon>
    </lineage>
</organism>
<evidence type="ECO:0000256" key="1">
    <source>
        <dbReference type="ARBA" id="ARBA00004123"/>
    </source>
</evidence>
<proteinExistence type="predicted"/>
<sequence length="458" mass="52278">MCQILNLPTVQALMRSFYTRIGQKESVLPGQAALLLSLFSLSAFFYPPMKGTEPADIGSNTTRFSKYWGRSALDVLEYSRHNTSGTLEDVQALILMSDLGLHRLDANDSVPTTHEVSLRVLIDHEVKRRVYWSLIASDWIQSTMSGPQEGTYFIHPNHIQVNLPKDYDYDDDPLGDARTKVTGPRPTGLTFLLARIRFAHLSREYTDTIPLETSKLMRIPYERIISLDQKLKEFFLELPYFFRLDEESRQKSKPLEAVYMKVPMMRMPSDPRYDYSRQACLESARVVIRLYEEPKEEGYSPSMETARMAMAVHYTHIALAIQVMDLCFNKDEADHSERKKEVLTTLQMLEGSRAISALLSRSLDSVVEVLRKHQVYLPGESLASFDPQGTAQEAEGGNPYFVESVQDDFLQHDTGIGQSEVAISPSINEFWQSANEFEMEFDSATWDSLFSTLDSRPF</sequence>
<protein>
    <recommendedName>
        <fullName evidence="5">Transcription factor domain-containing protein</fullName>
    </recommendedName>
</protein>
<accession>A0A7C8IRF9</accession>
<dbReference type="InParanoid" id="A0A7C8IRF9"/>
<dbReference type="PANTHER" id="PTHR31001:SF90">
    <property type="entry name" value="CENTROMERE DNA-BINDING PROTEIN COMPLEX CBF3 SUBUNIT B"/>
    <property type="match status" value="1"/>
</dbReference>
<gene>
    <name evidence="3" type="ORF">GQX73_g5215</name>
</gene>
<name>A0A7C8IRF9_9PEZI</name>
<dbReference type="OrthoDB" id="3014581at2759"/>
<evidence type="ECO:0008006" key="5">
    <source>
        <dbReference type="Google" id="ProtNLM"/>
    </source>
</evidence>
<evidence type="ECO:0000313" key="3">
    <source>
        <dbReference type="EMBL" id="KAF2968378.1"/>
    </source>
</evidence>
<dbReference type="GO" id="GO:0005634">
    <property type="term" value="C:nucleus"/>
    <property type="evidence" value="ECO:0007669"/>
    <property type="project" value="UniProtKB-SubCell"/>
</dbReference>
<comment type="subcellular location">
    <subcellularLocation>
        <location evidence="1">Nucleus</location>
    </subcellularLocation>
</comment>